<dbReference type="GO" id="GO:0003676">
    <property type="term" value="F:nucleic acid binding"/>
    <property type="evidence" value="ECO:0007669"/>
    <property type="project" value="InterPro"/>
</dbReference>
<dbReference type="InterPro" id="IPR003509">
    <property type="entry name" value="UPF0102_YraN-like"/>
</dbReference>
<name>A0AAJ6AZH6_9HYPH</name>
<dbReference type="NCBIfam" id="NF009151">
    <property type="entry name" value="PRK12497.1-5"/>
    <property type="match status" value="1"/>
</dbReference>
<dbReference type="EMBL" id="CP119312">
    <property type="protein sequence ID" value="WEK04147.1"/>
    <property type="molecule type" value="Genomic_DNA"/>
</dbReference>
<dbReference type="PANTHER" id="PTHR34039">
    <property type="entry name" value="UPF0102 PROTEIN YRAN"/>
    <property type="match status" value="1"/>
</dbReference>
<dbReference type="HAMAP" id="MF_00048">
    <property type="entry name" value="UPF0102"/>
    <property type="match status" value="1"/>
</dbReference>
<organism evidence="3 4">
    <name type="scientific">Candidatus Devosia phytovorans</name>
    <dbReference type="NCBI Taxonomy" id="3121372"/>
    <lineage>
        <taxon>Bacteria</taxon>
        <taxon>Pseudomonadati</taxon>
        <taxon>Pseudomonadota</taxon>
        <taxon>Alphaproteobacteria</taxon>
        <taxon>Hyphomicrobiales</taxon>
        <taxon>Devosiaceae</taxon>
        <taxon>Devosia</taxon>
    </lineage>
</organism>
<dbReference type="PANTHER" id="PTHR34039:SF1">
    <property type="entry name" value="UPF0102 PROTEIN YRAN"/>
    <property type="match status" value="1"/>
</dbReference>
<evidence type="ECO:0000313" key="3">
    <source>
        <dbReference type="EMBL" id="WEK04147.1"/>
    </source>
</evidence>
<reference evidence="3" key="1">
    <citation type="submission" date="2023-03" db="EMBL/GenBank/DDBJ databases">
        <title>Andean soil-derived lignocellulolytic bacterial consortium as a source of novel taxa and putative plastic-active enzymes.</title>
        <authorList>
            <person name="Diaz-Garcia L."/>
            <person name="Chuvochina M."/>
            <person name="Feuerriegel G."/>
            <person name="Bunk B."/>
            <person name="Sproer C."/>
            <person name="Streit W.R."/>
            <person name="Rodriguez L.M."/>
            <person name="Overmann J."/>
            <person name="Jimenez D.J."/>
        </authorList>
    </citation>
    <scope>NUCLEOTIDE SEQUENCE</scope>
    <source>
        <strain evidence="3">MAG 4196</strain>
    </source>
</reference>
<gene>
    <name evidence="3" type="ORF">P0Y65_18495</name>
</gene>
<evidence type="ECO:0000256" key="1">
    <source>
        <dbReference type="ARBA" id="ARBA00006738"/>
    </source>
</evidence>
<dbReference type="Gene3D" id="3.40.1350.10">
    <property type="match status" value="1"/>
</dbReference>
<dbReference type="InterPro" id="IPR011856">
    <property type="entry name" value="tRNA_endonuc-like_dom_sf"/>
</dbReference>
<dbReference type="SUPFAM" id="SSF52980">
    <property type="entry name" value="Restriction endonuclease-like"/>
    <property type="match status" value="1"/>
</dbReference>
<comment type="similarity">
    <text evidence="1 2">Belongs to the UPF0102 family.</text>
</comment>
<sequence>MPPSPSKSKNKARVRAYFGGHRGEALAAWYLRCKFYRILARRFKTPLGEIDLVVERFGTIVFVEVKARTSTASELQTLESINDRRIMAAADYWLAKHPRHAQTDLRFDIIFLARGRWPRHIVNAFQAR</sequence>
<dbReference type="Proteomes" id="UP001217476">
    <property type="component" value="Chromosome"/>
</dbReference>
<evidence type="ECO:0000256" key="2">
    <source>
        <dbReference type="HAMAP-Rule" id="MF_00048"/>
    </source>
</evidence>
<proteinExistence type="inferred from homology"/>
<accession>A0AAJ6AZH6</accession>
<dbReference type="InterPro" id="IPR011335">
    <property type="entry name" value="Restrct_endonuc-II-like"/>
</dbReference>
<dbReference type="Pfam" id="PF02021">
    <property type="entry name" value="UPF0102"/>
    <property type="match status" value="1"/>
</dbReference>
<protein>
    <recommendedName>
        <fullName evidence="2">UPF0102 protein P0Y65_18495</fullName>
    </recommendedName>
</protein>
<evidence type="ECO:0000313" key="4">
    <source>
        <dbReference type="Proteomes" id="UP001217476"/>
    </source>
</evidence>
<dbReference type="AlphaFoldDB" id="A0AAJ6AZH6"/>